<name>A0AAV6W2Z5_9LAMI</name>
<keyword evidence="3" id="KW-1185">Reference proteome</keyword>
<keyword evidence="1" id="KW-0812">Transmembrane</keyword>
<evidence type="ECO:0000313" key="3">
    <source>
        <dbReference type="Proteomes" id="UP000826271"/>
    </source>
</evidence>
<reference evidence="2" key="1">
    <citation type="submission" date="2019-10" db="EMBL/GenBank/DDBJ databases">
        <authorList>
            <person name="Zhang R."/>
            <person name="Pan Y."/>
            <person name="Wang J."/>
            <person name="Ma R."/>
            <person name="Yu S."/>
        </authorList>
    </citation>
    <scope>NUCLEOTIDE SEQUENCE</scope>
    <source>
        <strain evidence="2">LA-IB0</strain>
        <tissue evidence="2">Leaf</tissue>
    </source>
</reference>
<comment type="caution">
    <text evidence="2">The sequence shown here is derived from an EMBL/GenBank/DDBJ whole genome shotgun (WGS) entry which is preliminary data.</text>
</comment>
<proteinExistence type="predicted"/>
<protein>
    <submittedName>
        <fullName evidence="2">Uncharacterized protein</fullName>
    </submittedName>
</protein>
<organism evidence="2 3">
    <name type="scientific">Buddleja alternifolia</name>
    <dbReference type="NCBI Taxonomy" id="168488"/>
    <lineage>
        <taxon>Eukaryota</taxon>
        <taxon>Viridiplantae</taxon>
        <taxon>Streptophyta</taxon>
        <taxon>Embryophyta</taxon>
        <taxon>Tracheophyta</taxon>
        <taxon>Spermatophyta</taxon>
        <taxon>Magnoliopsida</taxon>
        <taxon>eudicotyledons</taxon>
        <taxon>Gunneridae</taxon>
        <taxon>Pentapetalae</taxon>
        <taxon>asterids</taxon>
        <taxon>lamiids</taxon>
        <taxon>Lamiales</taxon>
        <taxon>Scrophulariaceae</taxon>
        <taxon>Buddlejeae</taxon>
        <taxon>Buddleja</taxon>
    </lineage>
</organism>
<evidence type="ECO:0000256" key="1">
    <source>
        <dbReference type="SAM" id="Phobius"/>
    </source>
</evidence>
<keyword evidence="1" id="KW-1133">Transmembrane helix</keyword>
<dbReference type="EMBL" id="WHWC01000367">
    <property type="protein sequence ID" value="KAG8362660.1"/>
    <property type="molecule type" value="Genomic_DNA"/>
</dbReference>
<keyword evidence="1" id="KW-0472">Membrane</keyword>
<feature type="transmembrane region" description="Helical" evidence="1">
    <location>
        <begin position="160"/>
        <end position="180"/>
    </location>
</feature>
<dbReference type="Proteomes" id="UP000826271">
    <property type="component" value="Unassembled WGS sequence"/>
</dbReference>
<evidence type="ECO:0000313" key="2">
    <source>
        <dbReference type="EMBL" id="KAG8362660.1"/>
    </source>
</evidence>
<sequence length="316" mass="35942">MGENAKDIMDAVNGMMSRETVNDMDVDLDKVFEDIFDDTETMSSCHIGTSLNGTLKNRGKKRAGLDCQDQLVDMLGEFVTNTKSALEDLAHHIGYDQNLSPFLKWSRKWNGLTRNQKLHVSRLLVKNDEDLELFTGLSDDYKVDFVKMKLGDYAGLSMNLFSYCGLVLLFVYCEIFKVPLLHHQRKSIIKNYEMILENLKRLQQERKVDKLDYATKSVSSLGHPSKLGLWDEASSSTSLKLSCEVKSIIAQSSLVIIDTDWRRRRRYSLVPLPLMIHVSATNSVWMIKAIPHLSCFSVFTALGIAFNNKSSVEAWE</sequence>
<accession>A0AAV6W2Z5</accession>
<gene>
    <name evidence="2" type="ORF">BUALT_BualtUnG0053500</name>
</gene>
<dbReference type="AlphaFoldDB" id="A0AAV6W2Z5"/>